<protein>
    <submittedName>
        <fullName evidence="3">CRAL-TRIO domain-containing protein</fullName>
    </submittedName>
</protein>
<organism evidence="3">
    <name type="scientific">Taenia asiatica</name>
    <name type="common">Asian tapeworm</name>
    <dbReference type="NCBI Taxonomy" id="60517"/>
    <lineage>
        <taxon>Eukaryota</taxon>
        <taxon>Metazoa</taxon>
        <taxon>Spiralia</taxon>
        <taxon>Lophotrochozoa</taxon>
        <taxon>Platyhelminthes</taxon>
        <taxon>Cestoda</taxon>
        <taxon>Eucestoda</taxon>
        <taxon>Cyclophyllidea</taxon>
        <taxon>Taeniidae</taxon>
        <taxon>Taenia</taxon>
    </lineage>
</organism>
<reference evidence="1 2" key="2">
    <citation type="submission" date="2018-11" db="EMBL/GenBank/DDBJ databases">
        <authorList>
            <consortium name="Pathogen Informatics"/>
        </authorList>
    </citation>
    <scope>NUCLEOTIDE SEQUENCE [LARGE SCALE GENOMIC DNA]</scope>
</reference>
<dbReference type="EMBL" id="UYRS01018559">
    <property type="protein sequence ID" value="VDK37661.1"/>
    <property type="molecule type" value="Genomic_DNA"/>
</dbReference>
<keyword evidence="2" id="KW-1185">Reference proteome</keyword>
<dbReference type="Proteomes" id="UP000282613">
    <property type="component" value="Unassembled WGS sequence"/>
</dbReference>
<dbReference type="WBParaSite" id="TASK_0000698001-mRNA-1">
    <property type="protein sequence ID" value="TASK_0000698001-mRNA-1"/>
    <property type="gene ID" value="TASK_0000698001"/>
</dbReference>
<evidence type="ECO:0000313" key="3">
    <source>
        <dbReference type="WBParaSite" id="TASK_0000698001-mRNA-1"/>
    </source>
</evidence>
<evidence type="ECO:0000313" key="1">
    <source>
        <dbReference type="EMBL" id="VDK37661.1"/>
    </source>
</evidence>
<evidence type="ECO:0000313" key="2">
    <source>
        <dbReference type="Proteomes" id="UP000282613"/>
    </source>
</evidence>
<proteinExistence type="predicted"/>
<reference evidence="3" key="1">
    <citation type="submission" date="2017-02" db="UniProtKB">
        <authorList>
            <consortium name="WormBaseParasite"/>
        </authorList>
    </citation>
    <scope>IDENTIFICATION</scope>
</reference>
<gene>
    <name evidence="1" type="ORF">TASK_LOCUS6981</name>
</gene>
<accession>A0A0R3W973</accession>
<dbReference type="AlphaFoldDB" id="A0A0R3W973"/>
<name>A0A0R3W973_TAEAS</name>
<sequence>MHLEKATFDDPCGRRMPDADICRGITMYTEPWHREDCVERGEYKIYLKFAYLSIPSSTVQESTSPSLNSLPPDSSIVFMNFTAVQRYICFPCKMELIECIDLRPERALAVLLSYLKHRGPFLVWIYRGKETAYNIGRHLPRTVIQFLTHLPEVEMSAAVAIGRYLSHLLRIAYGHQMMNMRRTLATVWGPIFLKVEPATDIKPPIYLTECEKFDAAIEIFSRMLETVPWHTVTPFQKVTLSMTPTNPCSYLTTNNIRNDCVQELMKEHPHAKGALADILLCEAMEEAKQVEETKEKAKICGTEVEKDLGCVTNDVCVHFEAPVSRCPPDTCDLTYGARTKLPQQDKTS</sequence>
<dbReference type="OrthoDB" id="6229385at2759"/>